<dbReference type="Pfam" id="PF06985">
    <property type="entry name" value="HET"/>
    <property type="match status" value="1"/>
</dbReference>
<dbReference type="InterPro" id="IPR010730">
    <property type="entry name" value="HET"/>
</dbReference>
<name>A0A8H7S2W7_9FUNG</name>
<gene>
    <name evidence="2" type="ORF">INT45_002742</name>
</gene>
<sequence length="484" mass="55754">MCHDFQIDYLWYDKICIDSNNDDDEKTKLKHIKNMHRIYAHANYTVALVPEIKVHHSKDFVRRGNKEIEWCIKARSRALMDLRHSSWFKSSWSLAQVMMSQSILVVGQDLHFWQQSQQLINETTNIIPADMLYGFLLNFPARLHRLQQQQSTAASSSGANQVFHQAYFRSSACQHDSLFALLNIFYPVIQNVQPILANINYTTMNLHHAFQDLYRAIAARDLSILFFGVHNPKIYGPVQGCPNTMHDYYMLPSWTGIYGWHLAGNVVTTTLSETVNFVNANMDLHIPFNKAHRIYPVPYTHNNNSSKYKGRLFNNSQRNIIQKYSKCLNKMNNQKDPTRLVGDDFLINKYHFELLAHFGCVTTHFLKDTQKNHHFAPAVLSLTEDVSDNDECFALSVFLDNQSCLTESVNTGVINSSFPVVGKATNNTKHVCFYPVIKKNATTGKYKAIGIYYIGQLNEEQVSNSRKFLANLFEKDKVETFILE</sequence>
<dbReference type="OrthoDB" id="10313880at2759"/>
<dbReference type="EMBL" id="JAEPRB010000102">
    <property type="protein sequence ID" value="KAG2221704.1"/>
    <property type="molecule type" value="Genomic_DNA"/>
</dbReference>
<feature type="domain" description="Heterokaryon incompatibility" evidence="1">
    <location>
        <begin position="5"/>
        <end position="74"/>
    </location>
</feature>
<evidence type="ECO:0000313" key="3">
    <source>
        <dbReference type="Proteomes" id="UP000646827"/>
    </source>
</evidence>
<dbReference type="InterPro" id="IPR052895">
    <property type="entry name" value="HetReg/Transcr_Mod"/>
</dbReference>
<dbReference type="AlphaFoldDB" id="A0A8H7S2W7"/>
<organism evidence="2 3">
    <name type="scientific">Circinella minor</name>
    <dbReference type="NCBI Taxonomy" id="1195481"/>
    <lineage>
        <taxon>Eukaryota</taxon>
        <taxon>Fungi</taxon>
        <taxon>Fungi incertae sedis</taxon>
        <taxon>Mucoromycota</taxon>
        <taxon>Mucoromycotina</taxon>
        <taxon>Mucoromycetes</taxon>
        <taxon>Mucorales</taxon>
        <taxon>Lichtheimiaceae</taxon>
        <taxon>Circinella</taxon>
    </lineage>
</organism>
<accession>A0A8H7S2W7</accession>
<protein>
    <recommendedName>
        <fullName evidence="1">Heterokaryon incompatibility domain-containing protein</fullName>
    </recommendedName>
</protein>
<dbReference type="PANTHER" id="PTHR24148">
    <property type="entry name" value="ANKYRIN REPEAT DOMAIN-CONTAINING PROTEIN 39 HOMOLOG-RELATED"/>
    <property type="match status" value="1"/>
</dbReference>
<reference evidence="2 3" key="1">
    <citation type="submission" date="2020-12" db="EMBL/GenBank/DDBJ databases">
        <title>Metabolic potential, ecology and presence of endohyphal bacteria is reflected in genomic diversity of Mucoromycotina.</title>
        <authorList>
            <person name="Muszewska A."/>
            <person name="Okrasinska A."/>
            <person name="Steczkiewicz K."/>
            <person name="Drgas O."/>
            <person name="Orlowska M."/>
            <person name="Perlinska-Lenart U."/>
            <person name="Aleksandrzak-Piekarczyk T."/>
            <person name="Szatraj K."/>
            <person name="Zielenkiewicz U."/>
            <person name="Pilsyk S."/>
            <person name="Malc E."/>
            <person name="Mieczkowski P."/>
            <person name="Kruszewska J.S."/>
            <person name="Biernat P."/>
            <person name="Pawlowska J."/>
        </authorList>
    </citation>
    <scope>NUCLEOTIDE SEQUENCE [LARGE SCALE GENOMIC DNA]</scope>
    <source>
        <strain evidence="2 3">CBS 142.35</strain>
    </source>
</reference>
<evidence type="ECO:0000259" key="1">
    <source>
        <dbReference type="Pfam" id="PF06985"/>
    </source>
</evidence>
<dbReference type="PANTHER" id="PTHR24148:SF64">
    <property type="entry name" value="HETEROKARYON INCOMPATIBILITY DOMAIN-CONTAINING PROTEIN"/>
    <property type="match status" value="1"/>
</dbReference>
<proteinExistence type="predicted"/>
<evidence type="ECO:0000313" key="2">
    <source>
        <dbReference type="EMBL" id="KAG2221704.1"/>
    </source>
</evidence>
<dbReference type="Proteomes" id="UP000646827">
    <property type="component" value="Unassembled WGS sequence"/>
</dbReference>
<comment type="caution">
    <text evidence="2">The sequence shown here is derived from an EMBL/GenBank/DDBJ whole genome shotgun (WGS) entry which is preliminary data.</text>
</comment>
<keyword evidence="3" id="KW-1185">Reference proteome</keyword>